<evidence type="ECO:0000313" key="5">
    <source>
        <dbReference type="EMBL" id="PAX53376.1"/>
    </source>
</evidence>
<dbReference type="FunFam" id="3.20.20.450:FF:000001">
    <property type="entry name" value="Cyclic di-GMP phosphodiesterase yahA"/>
    <property type="match status" value="1"/>
</dbReference>
<dbReference type="PROSITE" id="PS50887">
    <property type="entry name" value="GGDEF"/>
    <property type="match status" value="1"/>
</dbReference>
<dbReference type="PANTHER" id="PTHR44757:SF2">
    <property type="entry name" value="BIOFILM ARCHITECTURE MAINTENANCE PROTEIN MBAA"/>
    <property type="match status" value="1"/>
</dbReference>
<dbReference type="PROSITE" id="PS50112">
    <property type="entry name" value="PAS"/>
    <property type="match status" value="1"/>
</dbReference>
<dbReference type="SUPFAM" id="SSF55785">
    <property type="entry name" value="PYP-like sensor domain (PAS domain)"/>
    <property type="match status" value="1"/>
</dbReference>
<dbReference type="PANTHER" id="PTHR44757">
    <property type="entry name" value="DIGUANYLATE CYCLASE DGCP"/>
    <property type="match status" value="1"/>
</dbReference>
<dbReference type="SMART" id="SM00052">
    <property type="entry name" value="EAL"/>
    <property type="match status" value="1"/>
</dbReference>
<organism evidence="5 6">
    <name type="scientific">Brunnivagina elsteri CCALA 953</name>
    <dbReference type="NCBI Taxonomy" id="987040"/>
    <lineage>
        <taxon>Bacteria</taxon>
        <taxon>Bacillati</taxon>
        <taxon>Cyanobacteriota</taxon>
        <taxon>Cyanophyceae</taxon>
        <taxon>Nostocales</taxon>
        <taxon>Calotrichaceae</taxon>
        <taxon>Brunnivagina</taxon>
    </lineage>
</organism>
<dbReference type="InterPro" id="IPR000014">
    <property type="entry name" value="PAS"/>
</dbReference>
<dbReference type="Pfam" id="PF00563">
    <property type="entry name" value="EAL"/>
    <property type="match status" value="1"/>
</dbReference>
<dbReference type="InterPro" id="IPR000160">
    <property type="entry name" value="GGDEF_dom"/>
</dbReference>
<dbReference type="SUPFAM" id="SSF55073">
    <property type="entry name" value="Nucleotide cyclase"/>
    <property type="match status" value="1"/>
</dbReference>
<dbReference type="InterPro" id="IPR043128">
    <property type="entry name" value="Rev_trsase/Diguanyl_cyclase"/>
</dbReference>
<dbReference type="InterPro" id="IPR035919">
    <property type="entry name" value="EAL_sf"/>
</dbReference>
<name>A0A2A2TI65_9CYAN</name>
<dbReference type="FunFam" id="3.30.70.270:FF:000001">
    <property type="entry name" value="Diguanylate cyclase domain protein"/>
    <property type="match status" value="1"/>
</dbReference>
<dbReference type="Gene3D" id="3.20.20.450">
    <property type="entry name" value="EAL domain"/>
    <property type="match status" value="1"/>
</dbReference>
<dbReference type="CDD" id="cd01949">
    <property type="entry name" value="GGDEF"/>
    <property type="match status" value="1"/>
</dbReference>
<comment type="caution">
    <text evidence="5">The sequence shown here is derived from an EMBL/GenBank/DDBJ whole genome shotgun (WGS) entry which is preliminary data.</text>
</comment>
<dbReference type="NCBIfam" id="TIGR00229">
    <property type="entry name" value="sensory_box"/>
    <property type="match status" value="1"/>
</dbReference>
<dbReference type="SMART" id="SM00267">
    <property type="entry name" value="GGDEF"/>
    <property type="match status" value="1"/>
</dbReference>
<feature type="domain" description="PAS" evidence="2">
    <location>
        <begin position="129"/>
        <end position="166"/>
    </location>
</feature>
<gene>
    <name evidence="5" type="ORF">CK510_14330</name>
</gene>
<dbReference type="Gene3D" id="3.30.70.270">
    <property type="match status" value="1"/>
</dbReference>
<feature type="domain" description="GGDEF" evidence="4">
    <location>
        <begin position="287"/>
        <end position="420"/>
    </location>
</feature>
<dbReference type="Pfam" id="PF13188">
    <property type="entry name" value="PAS_8"/>
    <property type="match status" value="1"/>
</dbReference>
<sequence>MVGLLICLETELVSLCFFILAILKFKSRLRKIFSETTSFLIRQKLEDAENNLNSLESQFKNTQTEYLESFFTSNSTYPICQLEDGFPTTIIETNHSLLELQSQVEKQTTQLQKEMASQFNLIQIELEKSRSLQQATLESTADGILVVDSKGIITGYNRKFIQMWGIPEYLRKRGNYKQTVKIVLNQLKYPREYLATIRELHGYSDRQIHDAIAFKDGRIFERYSQSQWIAGKIVGRVWSFRDITAYKLAEAKIHHQALHDLLTDLPNRVLFTERLDETLRQARNSDEKLAVCFLDLDRFKTINDTLGHAIGDQLLQNVAQRITECLREGDTIARWGGDEFTILLPKIRDMKDAAIVQERIITALKPPFNIQNHHLHISSSVGVALYPADGEDGETLIKHADTALHSAKSKGRNCYLFYNSDITLRTTELFVLENSLYYALEKQEFTIHYQPQVNITTGKIPKMEALLRWQHPELGLISPAKFIPLAEETGLIVAIGEWVLRNACAQTKYWQKLLGLPSLSIAVNLSARQFQQINLVEMVQQVLTETGLAPECLELEVTESTAMKNMEFTKDILTELHQMGVSISIDDFGTGYSSLSYLKNFPIDTLKIDRSFVQDLTTSTHDAAITTAIITLAHGLNLAVVAEGVETEEQRNLLLVLKCELMQGYLFSRAVSAEEATRLLKYNKLRLTNSKSCLVA</sequence>
<dbReference type="EMBL" id="NTFS01000147">
    <property type="protein sequence ID" value="PAX53376.1"/>
    <property type="molecule type" value="Genomic_DNA"/>
</dbReference>
<evidence type="ECO:0000259" key="2">
    <source>
        <dbReference type="PROSITE" id="PS50112"/>
    </source>
</evidence>
<protein>
    <submittedName>
        <fullName evidence="5">Diguanylate cyclase</fullName>
    </submittedName>
</protein>
<keyword evidence="6" id="KW-1185">Reference proteome</keyword>
<proteinExistence type="predicted"/>
<feature type="coiled-coil region" evidence="1">
    <location>
        <begin position="38"/>
        <end position="65"/>
    </location>
</feature>
<dbReference type="SUPFAM" id="SSF141868">
    <property type="entry name" value="EAL domain-like"/>
    <property type="match status" value="1"/>
</dbReference>
<dbReference type="Proteomes" id="UP000218238">
    <property type="component" value="Unassembled WGS sequence"/>
</dbReference>
<dbReference type="InterPro" id="IPR029787">
    <property type="entry name" value="Nucleotide_cyclase"/>
</dbReference>
<dbReference type="OrthoDB" id="9787983at2"/>
<dbReference type="Pfam" id="PF00990">
    <property type="entry name" value="GGDEF"/>
    <property type="match status" value="1"/>
</dbReference>
<dbReference type="PROSITE" id="PS50883">
    <property type="entry name" value="EAL"/>
    <property type="match status" value="1"/>
</dbReference>
<dbReference type="Gene3D" id="3.30.450.20">
    <property type="entry name" value="PAS domain"/>
    <property type="match status" value="1"/>
</dbReference>
<dbReference type="InterPro" id="IPR001633">
    <property type="entry name" value="EAL_dom"/>
</dbReference>
<dbReference type="CDD" id="cd01948">
    <property type="entry name" value="EAL"/>
    <property type="match status" value="1"/>
</dbReference>
<dbReference type="AlphaFoldDB" id="A0A2A2TI65"/>
<accession>A0A2A2TI65</accession>
<evidence type="ECO:0000313" key="6">
    <source>
        <dbReference type="Proteomes" id="UP000218238"/>
    </source>
</evidence>
<evidence type="ECO:0000259" key="3">
    <source>
        <dbReference type="PROSITE" id="PS50883"/>
    </source>
</evidence>
<feature type="domain" description="EAL" evidence="3">
    <location>
        <begin position="429"/>
        <end position="684"/>
    </location>
</feature>
<reference evidence="5 6" key="1">
    <citation type="submission" date="2017-08" db="EMBL/GenBank/DDBJ databases">
        <title>Draft genome sequence of filamentous cyanobacterium Calothrix elsteri CCALA 953.</title>
        <authorList>
            <person name="Gagunashvili A.N."/>
            <person name="Elster J."/>
            <person name="Andresson O.S."/>
        </authorList>
    </citation>
    <scope>NUCLEOTIDE SEQUENCE [LARGE SCALE GENOMIC DNA]</scope>
    <source>
        <strain evidence="5 6">CCALA 953</strain>
    </source>
</reference>
<evidence type="ECO:0000259" key="4">
    <source>
        <dbReference type="PROSITE" id="PS50887"/>
    </source>
</evidence>
<dbReference type="InterPro" id="IPR035965">
    <property type="entry name" value="PAS-like_dom_sf"/>
</dbReference>
<keyword evidence="1" id="KW-0175">Coiled coil</keyword>
<evidence type="ECO:0000256" key="1">
    <source>
        <dbReference type="SAM" id="Coils"/>
    </source>
</evidence>
<dbReference type="NCBIfam" id="TIGR00254">
    <property type="entry name" value="GGDEF"/>
    <property type="match status" value="1"/>
</dbReference>
<dbReference type="InterPro" id="IPR052155">
    <property type="entry name" value="Biofilm_reg_signaling"/>
</dbReference>